<proteinExistence type="predicted"/>
<name>A0A5B9SY40_ECOLX</name>
<organism evidence="1">
    <name type="scientific">Escherichia coli</name>
    <dbReference type="NCBI Taxonomy" id="562"/>
    <lineage>
        <taxon>Bacteria</taxon>
        <taxon>Pseudomonadati</taxon>
        <taxon>Pseudomonadota</taxon>
        <taxon>Gammaproteobacteria</taxon>
        <taxon>Enterobacterales</taxon>
        <taxon>Enterobacteriaceae</taxon>
        <taxon>Escherichia</taxon>
    </lineage>
</organism>
<protein>
    <submittedName>
        <fullName evidence="1">Uncharacterized protein</fullName>
    </submittedName>
</protein>
<dbReference type="AlphaFoldDB" id="A0A5B9SY40"/>
<dbReference type="EMBL" id="MK878517">
    <property type="protein sequence ID" value="QEG95535.1"/>
    <property type="molecule type" value="Genomic_DNA"/>
</dbReference>
<accession>A0A5B9SY40</accession>
<sequence>MPDLFNHSVTTLKRKENFLNEYLEKHRIIESEIKRYERFCVKKILLKLERVQIRRDIKYIIDNDLFC</sequence>
<reference evidence="1" key="1">
    <citation type="submission" date="2019-05" db="EMBL/GenBank/DDBJ databases">
        <title>Bacteriocin occurrence and activity in Escherichia coli isolated from bovines and wastewater.</title>
        <authorList>
            <person name="Cameron A."/>
            <person name="Zaheer R."/>
            <person name="Barbieri R."/>
            <person name="McAllister T.A."/>
        </authorList>
    </citation>
    <scope>NUCLEOTIDE SEQUENCE</scope>
    <source>
        <strain evidence="1">0638J</strain>
    </source>
</reference>
<evidence type="ECO:0000313" key="1">
    <source>
        <dbReference type="EMBL" id="QEG95535.1"/>
    </source>
</evidence>
<gene>
    <name evidence="1" type="ORF">EC0638J-ColB-ColM_00147</name>
</gene>